<proteinExistence type="predicted"/>
<evidence type="ECO:0000313" key="1">
    <source>
        <dbReference type="Proteomes" id="UP000036681"/>
    </source>
</evidence>
<dbReference type="WBParaSite" id="ALUE_0001511501-mRNA-1">
    <property type="protein sequence ID" value="ALUE_0001511501-mRNA-1"/>
    <property type="gene ID" value="ALUE_0001511501"/>
</dbReference>
<sequence length="290" mass="32598">MTVCPLNCARRISERITIDGRLITGGNSLLGKTVLISEGTDVACGTIEAAGEKKIVGAKFEGKFKGRIKMVQTLTAPQGLPTEVVYYFEQGDEIITHRREDESQCGSHVEFCPIGDLSKRSSLLELNIRRQLIINDLALSGPLSVSHRWIRVRPANDVSRSECAPVEEWYEETFRWTALSSRTLSQLQNELAERFGVEPFQVAVYYNRELIGSRCSIYRITLTASKEVQASGLSLFNREERRFYSDEELRCSNDTAAAHLSSSTNRGFDIFAIAYRLLIFASAVLFLRNL</sequence>
<protein>
    <submittedName>
        <fullName evidence="2">MAM domain-containing protein</fullName>
    </submittedName>
</protein>
<name>A0A0M3IBK8_ASCLU</name>
<evidence type="ECO:0000313" key="2">
    <source>
        <dbReference type="WBParaSite" id="ALUE_0001511501-mRNA-1"/>
    </source>
</evidence>
<dbReference type="AlphaFoldDB" id="A0A0M3IBK8"/>
<reference evidence="2" key="1">
    <citation type="submission" date="2017-02" db="UniProtKB">
        <authorList>
            <consortium name="WormBaseParasite"/>
        </authorList>
    </citation>
    <scope>IDENTIFICATION</scope>
</reference>
<accession>A0A0M3IBK8</accession>
<keyword evidence="1" id="KW-1185">Reference proteome</keyword>
<dbReference type="Proteomes" id="UP000036681">
    <property type="component" value="Unplaced"/>
</dbReference>
<organism evidence="1 2">
    <name type="scientific">Ascaris lumbricoides</name>
    <name type="common">Giant roundworm</name>
    <dbReference type="NCBI Taxonomy" id="6252"/>
    <lineage>
        <taxon>Eukaryota</taxon>
        <taxon>Metazoa</taxon>
        <taxon>Ecdysozoa</taxon>
        <taxon>Nematoda</taxon>
        <taxon>Chromadorea</taxon>
        <taxon>Rhabditida</taxon>
        <taxon>Spirurina</taxon>
        <taxon>Ascaridomorpha</taxon>
        <taxon>Ascaridoidea</taxon>
        <taxon>Ascarididae</taxon>
        <taxon>Ascaris</taxon>
    </lineage>
</organism>